<keyword evidence="1" id="KW-0433">Leucine-rich repeat</keyword>
<protein>
    <recommendedName>
        <fullName evidence="4">Leucine-rich repeat-containing N-terminal plant-type domain-containing protein</fullName>
    </recommendedName>
</protein>
<dbReference type="AlphaFoldDB" id="A0A7N2LDM7"/>
<organism evidence="5 6">
    <name type="scientific">Quercus lobata</name>
    <name type="common">Valley oak</name>
    <dbReference type="NCBI Taxonomy" id="97700"/>
    <lineage>
        <taxon>Eukaryota</taxon>
        <taxon>Viridiplantae</taxon>
        <taxon>Streptophyta</taxon>
        <taxon>Embryophyta</taxon>
        <taxon>Tracheophyta</taxon>
        <taxon>Spermatophyta</taxon>
        <taxon>Magnoliopsida</taxon>
        <taxon>eudicotyledons</taxon>
        <taxon>Gunneridae</taxon>
        <taxon>Pentapetalae</taxon>
        <taxon>rosids</taxon>
        <taxon>fabids</taxon>
        <taxon>Fagales</taxon>
        <taxon>Fagaceae</taxon>
        <taxon>Quercus</taxon>
    </lineage>
</organism>
<dbReference type="InterPro" id="IPR013210">
    <property type="entry name" value="LRR_N_plant-typ"/>
</dbReference>
<reference evidence="5" key="2">
    <citation type="submission" date="2021-01" db="UniProtKB">
        <authorList>
            <consortium name="EnsemblPlants"/>
        </authorList>
    </citation>
    <scope>IDENTIFICATION</scope>
</reference>
<dbReference type="InterPro" id="IPR001611">
    <property type="entry name" value="Leu-rich_rpt"/>
</dbReference>
<dbReference type="EnsemblPlants" id="QL04p004471:mrna">
    <property type="protein sequence ID" value="QL04p004471:mrna"/>
    <property type="gene ID" value="QL04p004471"/>
</dbReference>
<reference evidence="5 6" key="1">
    <citation type="journal article" date="2016" name="G3 (Bethesda)">
        <title>First Draft Assembly and Annotation of the Genome of a California Endemic Oak Quercus lobata Nee (Fagaceae).</title>
        <authorList>
            <person name="Sork V.L."/>
            <person name="Fitz-Gibbon S.T."/>
            <person name="Puiu D."/>
            <person name="Crepeau M."/>
            <person name="Gugger P.F."/>
            <person name="Sherman R."/>
            <person name="Stevens K."/>
            <person name="Langley C.H."/>
            <person name="Pellegrini M."/>
            <person name="Salzberg S.L."/>
        </authorList>
    </citation>
    <scope>NUCLEOTIDE SEQUENCE [LARGE SCALE GENOMIC DNA]</scope>
    <source>
        <strain evidence="5 6">cv. SW786</strain>
    </source>
</reference>
<keyword evidence="2" id="KW-0732">Signal</keyword>
<dbReference type="Gene3D" id="3.80.10.10">
    <property type="entry name" value="Ribonuclease Inhibitor"/>
    <property type="match status" value="1"/>
</dbReference>
<evidence type="ECO:0000256" key="1">
    <source>
        <dbReference type="ARBA" id="ARBA00022614"/>
    </source>
</evidence>
<feature type="domain" description="Leucine-rich repeat-containing N-terminal plant-type" evidence="4">
    <location>
        <begin position="10"/>
        <end position="53"/>
    </location>
</feature>
<accession>A0A7N2LDM7</accession>
<dbReference type="InterPro" id="IPR053211">
    <property type="entry name" value="DNA_repair-toleration"/>
</dbReference>
<dbReference type="SUPFAM" id="SSF52058">
    <property type="entry name" value="L domain-like"/>
    <property type="match status" value="1"/>
</dbReference>
<keyword evidence="3" id="KW-0677">Repeat</keyword>
<name>A0A7N2LDM7_QUELO</name>
<dbReference type="InParanoid" id="A0A7N2LDM7"/>
<dbReference type="Proteomes" id="UP000594261">
    <property type="component" value="Chromosome 4"/>
</dbReference>
<dbReference type="OMA" id="CVENERM"/>
<dbReference type="EMBL" id="LRBV02000004">
    <property type="status" value="NOT_ANNOTATED_CDS"/>
    <property type="molecule type" value="Genomic_DNA"/>
</dbReference>
<evidence type="ECO:0000256" key="2">
    <source>
        <dbReference type="ARBA" id="ARBA00022729"/>
    </source>
</evidence>
<evidence type="ECO:0000313" key="6">
    <source>
        <dbReference type="Proteomes" id="UP000594261"/>
    </source>
</evidence>
<evidence type="ECO:0000256" key="3">
    <source>
        <dbReference type="ARBA" id="ARBA00022737"/>
    </source>
</evidence>
<evidence type="ECO:0000313" key="5">
    <source>
        <dbReference type="EnsemblPlants" id="QL04p004471:mrna"/>
    </source>
</evidence>
<dbReference type="Gramene" id="QL04p004471:mrna">
    <property type="protein sequence ID" value="QL04p004471:mrna"/>
    <property type="gene ID" value="QL04p004471"/>
</dbReference>
<dbReference type="Pfam" id="PF08263">
    <property type="entry name" value="LRRNT_2"/>
    <property type="match status" value="1"/>
</dbReference>
<dbReference type="InterPro" id="IPR032675">
    <property type="entry name" value="LRR_dom_sf"/>
</dbReference>
<dbReference type="Pfam" id="PF13855">
    <property type="entry name" value="LRR_8"/>
    <property type="match status" value="1"/>
</dbReference>
<keyword evidence="6" id="KW-1185">Reference proteome</keyword>
<sequence>MNGCFGCWEQERIALMQLKASMINCSYGNHNFASWDSTNKESDCCEWERVKCNITTGHVIQLDLNQVCSWSPLYSESPSWYLNASLFLPFEELKYLHLRDNFISGWVSNEGFERFPMLSKLEVLDLNGNNFNNSILSSFSAMASLKKLDLSYNNLHGAIIDIREFKAFSSLEELYLMGNWISGFVAIKDSNILSKLQLLD</sequence>
<proteinExistence type="predicted"/>
<dbReference type="PANTHER" id="PTHR48060:SF17">
    <property type="entry name" value="LRR RECEPTOR-LIKE SERINE_THREONINE-PROTEIN KINASE IRK-RELATED"/>
    <property type="match status" value="1"/>
</dbReference>
<evidence type="ECO:0000259" key="4">
    <source>
        <dbReference type="Pfam" id="PF08263"/>
    </source>
</evidence>
<dbReference type="PANTHER" id="PTHR48060">
    <property type="entry name" value="DNA DAMAGE-REPAIR/TOLERATION PROTEIN DRT100"/>
    <property type="match status" value="1"/>
</dbReference>